<dbReference type="Proteomes" id="UP000277580">
    <property type="component" value="Unassembled WGS sequence"/>
</dbReference>
<dbReference type="OrthoDB" id="27140at2759"/>
<dbReference type="InParanoid" id="A0A3N4KW51"/>
<dbReference type="Pfam" id="PF00566">
    <property type="entry name" value="RabGAP-TBC"/>
    <property type="match status" value="1"/>
</dbReference>
<dbReference type="AlphaFoldDB" id="A0A3N4KW51"/>
<dbReference type="Gene3D" id="1.10.472.80">
    <property type="entry name" value="Ypt/Rab-GAP domain of gyp1p, domain 3"/>
    <property type="match status" value="1"/>
</dbReference>
<evidence type="ECO:0000259" key="2">
    <source>
        <dbReference type="PROSITE" id="PS50086"/>
    </source>
</evidence>
<proteinExistence type="predicted"/>
<feature type="compositionally biased region" description="Low complexity" evidence="1">
    <location>
        <begin position="1"/>
        <end position="27"/>
    </location>
</feature>
<accession>A0A3N4KW51</accession>
<protein>
    <recommendedName>
        <fullName evidence="2">Rab-GAP TBC domain-containing protein</fullName>
    </recommendedName>
</protein>
<dbReference type="InterPro" id="IPR035969">
    <property type="entry name" value="Rab-GAP_TBC_sf"/>
</dbReference>
<feature type="compositionally biased region" description="Polar residues" evidence="1">
    <location>
        <begin position="52"/>
        <end position="63"/>
    </location>
</feature>
<feature type="region of interest" description="Disordered" evidence="1">
    <location>
        <begin position="216"/>
        <end position="237"/>
    </location>
</feature>
<feature type="compositionally biased region" description="Polar residues" evidence="1">
    <location>
        <begin position="72"/>
        <end position="82"/>
    </location>
</feature>
<dbReference type="STRING" id="1392247.A0A3N4KW51"/>
<feature type="compositionally biased region" description="Polar residues" evidence="1">
    <location>
        <begin position="28"/>
        <end position="43"/>
    </location>
</feature>
<feature type="compositionally biased region" description="Basic and acidic residues" evidence="1">
    <location>
        <begin position="90"/>
        <end position="102"/>
    </location>
</feature>
<dbReference type="SUPFAM" id="SSF47923">
    <property type="entry name" value="Ypt/Rab-GAP domain of gyp1p"/>
    <property type="match status" value="2"/>
</dbReference>
<feature type="region of interest" description="Disordered" evidence="1">
    <location>
        <begin position="1"/>
        <end position="126"/>
    </location>
</feature>
<feature type="compositionally biased region" description="Basic and acidic residues" evidence="1">
    <location>
        <begin position="112"/>
        <end position="126"/>
    </location>
</feature>
<dbReference type="EMBL" id="ML119116">
    <property type="protein sequence ID" value="RPB14784.1"/>
    <property type="molecule type" value="Genomic_DNA"/>
</dbReference>
<sequence>MTAMPGSEEILEGLGSSSCNISKSGGSPINTTTKAQHIQSTGTIPYEPQPNLAPQNRESSVSSGLIPETDKNTTNSHNQPSQLGVPDGNIRGRDRVVRKGERASSSGSDNSSKNREAREKAVKAAEEAEERGAEVLAQYRKNGDSRELAKLARDKGIPPNLRREIWPILLNNHPCVLDKHIAKEFVERTENHEDTREIPFKRIRRELERYHRKLKKVPATRNGSPSSNPSPVGYALPNGEFKEPEPGLLDQAALDTAVEDAVVAFLENHDHVNYAPGMVYVCLTLADWLFMPPSVAANNGIDYFNDADILSSCFEKMMYVILWSPTVCSTPIEPSDSVINQRISHFLTTFRQLLPEVARYFDEEEVASFGEQWVCTWIQWWCAGELRKDEKGRLWDWYLGFEQPCLRSSQQSRNKAVRGEFEDSRGSHPDEIYYPSDWHILVCVALLKSRKDDLEELEQSEIRTLLRGLPKVDMGLIIEVCYSRIVTLDLDSFFSF</sequence>
<organism evidence="3 4">
    <name type="scientific">Morchella conica CCBAS932</name>
    <dbReference type="NCBI Taxonomy" id="1392247"/>
    <lineage>
        <taxon>Eukaryota</taxon>
        <taxon>Fungi</taxon>
        <taxon>Dikarya</taxon>
        <taxon>Ascomycota</taxon>
        <taxon>Pezizomycotina</taxon>
        <taxon>Pezizomycetes</taxon>
        <taxon>Pezizales</taxon>
        <taxon>Morchellaceae</taxon>
        <taxon>Morchella</taxon>
    </lineage>
</organism>
<gene>
    <name evidence="3" type="ORF">P167DRAFT_43998</name>
</gene>
<evidence type="ECO:0000313" key="3">
    <source>
        <dbReference type="EMBL" id="RPB14784.1"/>
    </source>
</evidence>
<name>A0A3N4KW51_9PEZI</name>
<keyword evidence="4" id="KW-1185">Reference proteome</keyword>
<feature type="domain" description="Rab-GAP TBC" evidence="2">
    <location>
        <begin position="156"/>
        <end position="402"/>
    </location>
</feature>
<evidence type="ECO:0000313" key="4">
    <source>
        <dbReference type="Proteomes" id="UP000277580"/>
    </source>
</evidence>
<dbReference type="InterPro" id="IPR000195">
    <property type="entry name" value="Rab-GAP-TBC_dom"/>
</dbReference>
<dbReference type="PROSITE" id="PS50086">
    <property type="entry name" value="TBC_RABGAP"/>
    <property type="match status" value="1"/>
</dbReference>
<reference evidence="3 4" key="1">
    <citation type="journal article" date="2018" name="Nat. Ecol. Evol.">
        <title>Pezizomycetes genomes reveal the molecular basis of ectomycorrhizal truffle lifestyle.</title>
        <authorList>
            <person name="Murat C."/>
            <person name="Payen T."/>
            <person name="Noel B."/>
            <person name="Kuo A."/>
            <person name="Morin E."/>
            <person name="Chen J."/>
            <person name="Kohler A."/>
            <person name="Krizsan K."/>
            <person name="Balestrini R."/>
            <person name="Da Silva C."/>
            <person name="Montanini B."/>
            <person name="Hainaut M."/>
            <person name="Levati E."/>
            <person name="Barry K.W."/>
            <person name="Belfiori B."/>
            <person name="Cichocki N."/>
            <person name="Clum A."/>
            <person name="Dockter R.B."/>
            <person name="Fauchery L."/>
            <person name="Guy J."/>
            <person name="Iotti M."/>
            <person name="Le Tacon F."/>
            <person name="Lindquist E.A."/>
            <person name="Lipzen A."/>
            <person name="Malagnac F."/>
            <person name="Mello A."/>
            <person name="Molinier V."/>
            <person name="Miyauchi S."/>
            <person name="Poulain J."/>
            <person name="Riccioni C."/>
            <person name="Rubini A."/>
            <person name="Sitrit Y."/>
            <person name="Splivallo R."/>
            <person name="Traeger S."/>
            <person name="Wang M."/>
            <person name="Zifcakova L."/>
            <person name="Wipf D."/>
            <person name="Zambonelli A."/>
            <person name="Paolocci F."/>
            <person name="Nowrousian M."/>
            <person name="Ottonello S."/>
            <person name="Baldrian P."/>
            <person name="Spatafora J.W."/>
            <person name="Henrissat B."/>
            <person name="Nagy L.G."/>
            <person name="Aury J.M."/>
            <person name="Wincker P."/>
            <person name="Grigoriev I.V."/>
            <person name="Bonfante P."/>
            <person name="Martin F.M."/>
        </authorList>
    </citation>
    <scope>NUCLEOTIDE SEQUENCE [LARGE SCALE GENOMIC DNA]</scope>
    <source>
        <strain evidence="3 4">CCBAS932</strain>
    </source>
</reference>
<evidence type="ECO:0000256" key="1">
    <source>
        <dbReference type="SAM" id="MobiDB-lite"/>
    </source>
</evidence>